<dbReference type="OrthoDB" id="9805821at2"/>
<evidence type="ECO:0000256" key="2">
    <source>
        <dbReference type="ARBA" id="ARBA00022801"/>
    </source>
</evidence>
<protein>
    <submittedName>
        <fullName evidence="6">Beta-glucosidase</fullName>
    </submittedName>
</protein>
<dbReference type="Pfam" id="PF00933">
    <property type="entry name" value="Glyco_hydro_3"/>
    <property type="match status" value="1"/>
</dbReference>
<name>A0A369BAW2_9BACL</name>
<dbReference type="PROSITE" id="PS00775">
    <property type="entry name" value="GLYCOSYL_HYDROL_F3"/>
    <property type="match status" value="1"/>
</dbReference>
<dbReference type="Gene3D" id="2.60.40.10">
    <property type="entry name" value="Immunoglobulins"/>
    <property type="match status" value="1"/>
</dbReference>
<keyword evidence="7" id="KW-1185">Reference proteome</keyword>
<feature type="domain" description="Fibronectin type III-like" evidence="5">
    <location>
        <begin position="323"/>
        <end position="399"/>
    </location>
</feature>
<dbReference type="SMART" id="SM01217">
    <property type="entry name" value="Fn3_like"/>
    <property type="match status" value="1"/>
</dbReference>
<organism evidence="6 7">
    <name type="scientific">Fontibacillus phaseoli</name>
    <dbReference type="NCBI Taxonomy" id="1416533"/>
    <lineage>
        <taxon>Bacteria</taxon>
        <taxon>Bacillati</taxon>
        <taxon>Bacillota</taxon>
        <taxon>Bacilli</taxon>
        <taxon>Bacillales</taxon>
        <taxon>Paenibacillaceae</taxon>
        <taxon>Fontibacillus</taxon>
    </lineage>
</organism>
<evidence type="ECO:0000256" key="4">
    <source>
        <dbReference type="RuleBase" id="RU361161"/>
    </source>
</evidence>
<evidence type="ECO:0000256" key="3">
    <source>
        <dbReference type="ARBA" id="ARBA00023277"/>
    </source>
</evidence>
<dbReference type="InterPro" id="IPR017853">
    <property type="entry name" value="GH"/>
</dbReference>
<evidence type="ECO:0000259" key="5">
    <source>
        <dbReference type="SMART" id="SM01217"/>
    </source>
</evidence>
<comment type="similarity">
    <text evidence="1 4">Belongs to the glycosyl hydrolase 3 family.</text>
</comment>
<dbReference type="InterPro" id="IPR013783">
    <property type="entry name" value="Ig-like_fold"/>
</dbReference>
<dbReference type="InterPro" id="IPR036881">
    <property type="entry name" value="Glyco_hydro_3_C_sf"/>
</dbReference>
<dbReference type="PANTHER" id="PTHR42715:SF10">
    <property type="entry name" value="BETA-GLUCOSIDASE"/>
    <property type="match status" value="1"/>
</dbReference>
<dbReference type="GO" id="GO:0004553">
    <property type="term" value="F:hydrolase activity, hydrolyzing O-glycosyl compounds"/>
    <property type="evidence" value="ECO:0007669"/>
    <property type="project" value="InterPro"/>
</dbReference>
<dbReference type="Pfam" id="PF01915">
    <property type="entry name" value="Glyco_hydro_3_C"/>
    <property type="match status" value="1"/>
</dbReference>
<dbReference type="InterPro" id="IPR050288">
    <property type="entry name" value="Cellulose_deg_GH3"/>
</dbReference>
<keyword evidence="2 4" id="KW-0378">Hydrolase</keyword>
<reference evidence="6 7" key="1">
    <citation type="submission" date="2018-07" db="EMBL/GenBank/DDBJ databases">
        <title>Genomic Encyclopedia of Type Strains, Phase III (KMG-III): the genomes of soil and plant-associated and newly described type strains.</title>
        <authorList>
            <person name="Whitman W."/>
        </authorList>
    </citation>
    <scope>NUCLEOTIDE SEQUENCE [LARGE SCALE GENOMIC DNA]</scope>
    <source>
        <strain evidence="6 7">CECT 8333</strain>
    </source>
</reference>
<dbReference type="EMBL" id="QPJW01000006">
    <property type="protein sequence ID" value="RCX18670.1"/>
    <property type="molecule type" value="Genomic_DNA"/>
</dbReference>
<dbReference type="InterPro" id="IPR002772">
    <property type="entry name" value="Glyco_hydro_3_C"/>
</dbReference>
<dbReference type="Pfam" id="PF14310">
    <property type="entry name" value="Fn3-like"/>
    <property type="match status" value="1"/>
</dbReference>
<dbReference type="Gene3D" id="3.20.20.300">
    <property type="entry name" value="Glycoside hydrolase, family 3, N-terminal domain"/>
    <property type="match status" value="1"/>
</dbReference>
<keyword evidence="4" id="KW-0326">Glycosidase</keyword>
<dbReference type="InterPro" id="IPR036962">
    <property type="entry name" value="Glyco_hydro_3_N_sf"/>
</dbReference>
<sequence length="933" mass="102602">MTTEKLGVPLEGFAEFSRTVAAEGAVLLKNEGQVLPIRKSESVSIFGRTQVNYYRSGTGSGGSVHVSYTTNLLGGLRDKRNITVNEELAAVYEKWIEQNPFDNGGGGWAAEPWHQKEMPLTPELVQAARNKSHKAIIVIGRTAGEDQDNADEPGSYQLTAEEKEMLKQVTAYFEQTVVVLNVSNIIDMSWMNEAGYVHPIPCVIYAWQGGMEGGNAIADVLVGDVTPSGKLTDTIAYSIEDYPSTRNYGNERQNFYQEDIYVGYRYFETFCPDKVQFEIGFGLSYTQFDIKPEEAKLVTKEGQTYIEVGANVTNTGTVYAGKEVVQVYYEAPQGKLGQPAKALAAFGKTKELQPGESQRLILGFPVHSMASYDDAGVTGHPSAYVLEAGTYRIYAGNSVKNVVEIGVEGQSGYVVESLQVVDQLEEALAPTESFTRMKPGARKADGTYELTFVEAPKRKVSIEERIEKRLPQTLEQTGDQGYKLKDVADGKVSLETFIAQLHDQDLATIVRGEGMSSPLVTPGTASAFGGVSDSLFGYGIPVGCTADGPSGIRMDSGEKATQVSIGTLLAATWNAELVEELYVMEGQELLRNNVDALLGPGLNIRRSPLNGRNFEYFSEDPLLTGIFATACTRGIMKGGSNATLKHFACNNQEKYRSKVDAIISERALREIYLKGFEMAVKQGGANSIMTSYNPVNGHWAASNYDLNTTILRGEWGYKGIVMTDWWAVMNDVVHGGAPDRKYTNWMVRAQNDLYMVVSNYGAEINAYDDNTLDSLENGTLTRGELQRSAMNICQFLMDAPVFSRKQVIEETVHKFTATPSLVAGQVQQQQVQELSQNAQVPPVESGAACFKADQAGQYRIIVNIMSPEPELAQSACNVTLNGQLMMTVQTNGTEGQWIKQKLVKIELEAGYYELKLEHIKPGMQIDWIEFKQV</sequence>
<evidence type="ECO:0000256" key="1">
    <source>
        <dbReference type="ARBA" id="ARBA00005336"/>
    </source>
</evidence>
<evidence type="ECO:0000313" key="6">
    <source>
        <dbReference type="EMBL" id="RCX18670.1"/>
    </source>
</evidence>
<comment type="caution">
    <text evidence="6">The sequence shown here is derived from an EMBL/GenBank/DDBJ whole genome shotgun (WGS) entry which is preliminary data.</text>
</comment>
<dbReference type="GO" id="GO:0005975">
    <property type="term" value="P:carbohydrate metabolic process"/>
    <property type="evidence" value="ECO:0007669"/>
    <property type="project" value="InterPro"/>
</dbReference>
<dbReference type="SUPFAM" id="SSF52279">
    <property type="entry name" value="Beta-D-glucan exohydrolase, C-terminal domain"/>
    <property type="match status" value="1"/>
</dbReference>
<dbReference type="RefSeq" id="WP_114497530.1">
    <property type="nucleotide sequence ID" value="NZ_QPJW01000006.1"/>
</dbReference>
<proteinExistence type="inferred from homology"/>
<evidence type="ECO:0000313" key="7">
    <source>
        <dbReference type="Proteomes" id="UP000253090"/>
    </source>
</evidence>
<accession>A0A369BAW2</accession>
<dbReference type="PANTHER" id="PTHR42715">
    <property type="entry name" value="BETA-GLUCOSIDASE"/>
    <property type="match status" value="1"/>
</dbReference>
<dbReference type="InterPro" id="IPR026891">
    <property type="entry name" value="Fn3-like"/>
</dbReference>
<dbReference type="Proteomes" id="UP000253090">
    <property type="component" value="Unassembled WGS sequence"/>
</dbReference>
<keyword evidence="3" id="KW-0119">Carbohydrate metabolism</keyword>
<gene>
    <name evidence="6" type="ORF">DFP94_106204</name>
</gene>
<dbReference type="SUPFAM" id="SSF51445">
    <property type="entry name" value="(Trans)glycosidases"/>
    <property type="match status" value="1"/>
</dbReference>
<dbReference type="Gene3D" id="3.40.50.1700">
    <property type="entry name" value="Glycoside hydrolase family 3 C-terminal domain"/>
    <property type="match status" value="1"/>
</dbReference>
<dbReference type="InterPro" id="IPR001764">
    <property type="entry name" value="Glyco_hydro_3_N"/>
</dbReference>
<dbReference type="AlphaFoldDB" id="A0A369BAW2"/>
<dbReference type="InterPro" id="IPR019800">
    <property type="entry name" value="Glyco_hydro_3_AS"/>
</dbReference>
<dbReference type="Gene3D" id="2.60.120.260">
    <property type="entry name" value="Galactose-binding domain-like"/>
    <property type="match status" value="1"/>
</dbReference>
<dbReference type="PRINTS" id="PR00133">
    <property type="entry name" value="GLHYDRLASE3"/>
</dbReference>